<dbReference type="InterPro" id="IPR039241">
    <property type="entry name" value="Rrp9-like"/>
</dbReference>
<proteinExistence type="predicted"/>
<dbReference type="Proteomes" id="UP000002872">
    <property type="component" value="Unassembled WGS sequence"/>
</dbReference>
<dbReference type="OMA" id="AMTIQNS"/>
<name>I3EKF1_NEMP3</name>
<dbReference type="InterPro" id="IPR036322">
    <property type="entry name" value="WD40_repeat_dom_sf"/>
</dbReference>
<keyword evidence="2" id="KW-0853">WD repeat</keyword>
<keyword evidence="6" id="KW-1185">Reference proteome</keyword>
<dbReference type="OrthoDB" id="189968at2759"/>
<dbReference type="VEuPathDB" id="MicrosporidiaDB:NEQG_00468"/>
<dbReference type="STRING" id="935791.I3EKF1"/>
<dbReference type="Gene3D" id="2.130.10.10">
    <property type="entry name" value="YVTN repeat-like/Quinoprotein amine dehydrogenase"/>
    <property type="match status" value="1"/>
</dbReference>
<evidence type="ECO:0008006" key="7">
    <source>
        <dbReference type="Google" id="ProtNLM"/>
    </source>
</evidence>
<organism evidence="5 6">
    <name type="scientific">Nematocida parisii (strain ERTm3)</name>
    <name type="common">Nematode killer fungus</name>
    <dbReference type="NCBI Taxonomy" id="935791"/>
    <lineage>
        <taxon>Eukaryota</taxon>
        <taxon>Fungi</taxon>
        <taxon>Fungi incertae sedis</taxon>
        <taxon>Microsporidia</taxon>
        <taxon>Nematocida</taxon>
    </lineage>
</organism>
<keyword evidence="3" id="KW-0677">Repeat</keyword>
<comment type="subcellular location">
    <subcellularLocation>
        <location evidence="1">Nucleus</location>
    </subcellularLocation>
</comment>
<sequence>MSAKPTALTHTLISKLKSPPTAMTIQNSEITIAQKSGEIVTVSSEAKERKVLVKDKNTTTAICAVDGILLVGARTGEIKSLCDKKYKRISKRHRGQIISIHAIKTENNETEIITTSADHRVFLWKLDINESKGSKTVHLLFMKALYGPNTPIKSTSMSPDKKLLLCTAELTETVRIFKLEKDTQLLFNLKDGHALYGAFVTNEQFIVMSNRSTLHLYNINKTDPVKSLHIPTEDEASAEVSSLKLISPGTAAIGFSNGQIIIVSIAETAEILSYCQIDGIPNDFMQKESTLYVAAGKEESHSRFFVNKSFLNGFVAIPM</sequence>
<evidence type="ECO:0000313" key="5">
    <source>
        <dbReference type="EMBL" id="EIJ89698.1"/>
    </source>
</evidence>
<evidence type="ECO:0000256" key="2">
    <source>
        <dbReference type="ARBA" id="ARBA00022574"/>
    </source>
</evidence>
<dbReference type="AlphaFoldDB" id="I3EKF1"/>
<dbReference type="PANTHER" id="PTHR19865">
    <property type="entry name" value="U3 SMALL NUCLEOLAR RNA INTERACTING PROTEIN 2"/>
    <property type="match status" value="1"/>
</dbReference>
<evidence type="ECO:0000313" key="6">
    <source>
        <dbReference type="Proteomes" id="UP000002872"/>
    </source>
</evidence>
<evidence type="ECO:0000256" key="1">
    <source>
        <dbReference type="ARBA" id="ARBA00004123"/>
    </source>
</evidence>
<dbReference type="GO" id="GO:0034511">
    <property type="term" value="F:U3 snoRNA binding"/>
    <property type="evidence" value="ECO:0007669"/>
    <property type="project" value="InterPro"/>
</dbReference>
<dbReference type="SUPFAM" id="SSF50978">
    <property type="entry name" value="WD40 repeat-like"/>
    <property type="match status" value="1"/>
</dbReference>
<dbReference type="GO" id="GO:0032040">
    <property type="term" value="C:small-subunit processome"/>
    <property type="evidence" value="ECO:0007669"/>
    <property type="project" value="TreeGrafter"/>
</dbReference>
<dbReference type="HOGENOM" id="CLU_871821_0_0_1"/>
<dbReference type="InParanoid" id="I3EKF1"/>
<evidence type="ECO:0000256" key="3">
    <source>
        <dbReference type="ARBA" id="ARBA00022737"/>
    </source>
</evidence>
<gene>
    <name evidence="5" type="ORF">NEQG_00468</name>
</gene>
<reference evidence="5" key="1">
    <citation type="submission" date="2011-01" db="EMBL/GenBank/DDBJ databases">
        <title>The Genome Sequence of Nematocida parisii strain ERTm3.</title>
        <authorList>
            <consortium name="The Broad Institute Genome Sequencing Platform"/>
            <consortium name="The Broad Institute Genome Sequencing Center for Infectious Disease"/>
            <person name="Cuomo C."/>
            <person name="Troemel E."/>
            <person name="Young S.K."/>
            <person name="Zeng Q."/>
            <person name="Gargeya S."/>
            <person name="Fitzgerald M."/>
            <person name="Haas B."/>
            <person name="Abouelleil A."/>
            <person name="Alvarado L."/>
            <person name="Arachchi H.M."/>
            <person name="Berlin A."/>
            <person name="Chapman S.B."/>
            <person name="Gearin G."/>
            <person name="Goldberg J."/>
            <person name="Griggs A."/>
            <person name="Gujja S."/>
            <person name="Hansen M."/>
            <person name="Heiman D."/>
            <person name="Howarth C."/>
            <person name="Larimer J."/>
            <person name="Lui A."/>
            <person name="MacDonald P.J.P."/>
            <person name="McCowen C."/>
            <person name="Montmayeur A."/>
            <person name="Murphy C."/>
            <person name="Neiman D."/>
            <person name="Pearson M."/>
            <person name="Priest M."/>
            <person name="Roberts A."/>
            <person name="Saif S."/>
            <person name="Shea T."/>
            <person name="Sisk P."/>
            <person name="Stolte C."/>
            <person name="Sykes S."/>
            <person name="Wortman J."/>
            <person name="Nusbaum C."/>
            <person name="Birren B."/>
        </authorList>
    </citation>
    <scope>NUCLEOTIDE SEQUENCE</scope>
    <source>
        <strain evidence="5">ERTm3</strain>
    </source>
</reference>
<protein>
    <recommendedName>
        <fullName evidence="7">Anaphase-promoting complex subunit 4 WD40 domain-containing protein</fullName>
    </recommendedName>
</protein>
<accession>I3EKF1</accession>
<evidence type="ECO:0000256" key="4">
    <source>
        <dbReference type="ARBA" id="ARBA00023242"/>
    </source>
</evidence>
<dbReference type="EMBL" id="GL870876">
    <property type="protein sequence ID" value="EIJ89698.1"/>
    <property type="molecule type" value="Genomic_DNA"/>
</dbReference>
<keyword evidence="4" id="KW-0539">Nucleus</keyword>
<dbReference type="InterPro" id="IPR015943">
    <property type="entry name" value="WD40/YVTN_repeat-like_dom_sf"/>
</dbReference>
<dbReference type="PANTHER" id="PTHR19865:SF0">
    <property type="entry name" value="U3 SMALL NUCLEOLAR RNA-INTERACTING PROTEIN 2"/>
    <property type="match status" value="1"/>
</dbReference>